<dbReference type="Gene3D" id="3.20.20.80">
    <property type="entry name" value="Glycosidases"/>
    <property type="match status" value="1"/>
</dbReference>
<dbReference type="InterPro" id="IPR013780">
    <property type="entry name" value="Glyco_hydro_b"/>
</dbReference>
<dbReference type="Gene3D" id="2.60.40.10">
    <property type="entry name" value="Immunoglobulins"/>
    <property type="match status" value="1"/>
</dbReference>
<protein>
    <recommendedName>
        <fullName evidence="7">SLH domain-containing protein</fullName>
    </recommendedName>
</protein>
<dbReference type="GO" id="GO:0005975">
    <property type="term" value="P:carbohydrate metabolic process"/>
    <property type="evidence" value="ECO:0007669"/>
    <property type="project" value="InterPro"/>
</dbReference>
<dbReference type="EMBL" id="RZNY01000018">
    <property type="protein sequence ID" value="RUT43762.1"/>
    <property type="molecule type" value="Genomic_DNA"/>
</dbReference>
<name>A0A433Y526_9BACL</name>
<dbReference type="Pfam" id="PF22026">
    <property type="entry name" value="Alpha-amylase_C_2"/>
    <property type="match status" value="1"/>
</dbReference>
<dbReference type="InterPro" id="IPR006047">
    <property type="entry name" value="GH13_cat_dom"/>
</dbReference>
<dbReference type="PROSITE" id="PS51272">
    <property type="entry name" value="SLH"/>
    <property type="match status" value="3"/>
</dbReference>
<dbReference type="SMART" id="SM00642">
    <property type="entry name" value="Aamy"/>
    <property type="match status" value="1"/>
</dbReference>
<evidence type="ECO:0000256" key="6">
    <source>
        <dbReference type="SAM" id="MobiDB-lite"/>
    </source>
</evidence>
<evidence type="ECO:0000313" key="8">
    <source>
        <dbReference type="EMBL" id="RUT43762.1"/>
    </source>
</evidence>
<dbReference type="InterPro" id="IPR013783">
    <property type="entry name" value="Ig-like_fold"/>
</dbReference>
<dbReference type="Pfam" id="PF16561">
    <property type="entry name" value="AMPK1_CBM"/>
    <property type="match status" value="1"/>
</dbReference>
<evidence type="ECO:0000313" key="9">
    <source>
        <dbReference type="Proteomes" id="UP000279446"/>
    </source>
</evidence>
<feature type="domain" description="SLH" evidence="7">
    <location>
        <begin position="1658"/>
        <end position="1721"/>
    </location>
</feature>
<keyword evidence="4" id="KW-0106">Calcium</keyword>
<dbReference type="SUPFAM" id="SSF51011">
    <property type="entry name" value="Glycosyl hydrolase domain"/>
    <property type="match status" value="1"/>
</dbReference>
<dbReference type="InterPro" id="IPR054174">
    <property type="entry name" value="Alpha-amylase-like_C"/>
</dbReference>
<evidence type="ECO:0000259" key="7">
    <source>
        <dbReference type="PROSITE" id="PS51272"/>
    </source>
</evidence>
<reference evidence="8 9" key="1">
    <citation type="submission" date="2018-12" db="EMBL/GenBank/DDBJ databases">
        <authorList>
            <person name="Sun L."/>
            <person name="Chen Z."/>
        </authorList>
    </citation>
    <scope>NUCLEOTIDE SEQUENCE [LARGE SCALE GENOMIC DNA]</scope>
    <source>
        <strain evidence="8 9">DSM 15890</strain>
    </source>
</reference>
<dbReference type="PANTHER" id="PTHR10357:SF209">
    <property type="entry name" value="PERIPLASMIC ALPHA-AMYLASE"/>
    <property type="match status" value="1"/>
</dbReference>
<dbReference type="CDD" id="cd02859">
    <property type="entry name" value="E_set_AMPKbeta_like_N"/>
    <property type="match status" value="1"/>
</dbReference>
<dbReference type="InterPro" id="IPR013784">
    <property type="entry name" value="Carb-bd-like_fold"/>
</dbReference>
<dbReference type="InterPro" id="IPR005323">
    <property type="entry name" value="CBM41_pullulanase"/>
</dbReference>
<accession>A0A433Y526</accession>
<organism evidence="8 9">
    <name type="scientific">Paenibacillus anaericanus</name>
    <dbReference type="NCBI Taxonomy" id="170367"/>
    <lineage>
        <taxon>Bacteria</taxon>
        <taxon>Bacillati</taxon>
        <taxon>Bacillota</taxon>
        <taxon>Bacilli</taxon>
        <taxon>Bacillales</taxon>
        <taxon>Paenibacillaceae</taxon>
        <taxon>Paenibacillus</taxon>
    </lineage>
</organism>
<dbReference type="InterPro" id="IPR014756">
    <property type="entry name" value="Ig_E-set"/>
</dbReference>
<dbReference type="SMART" id="SM01065">
    <property type="entry name" value="CBM_2"/>
    <property type="match status" value="1"/>
</dbReference>
<evidence type="ECO:0000256" key="2">
    <source>
        <dbReference type="ARBA" id="ARBA00022729"/>
    </source>
</evidence>
<dbReference type="Pfam" id="PF00395">
    <property type="entry name" value="SLH"/>
    <property type="match status" value="3"/>
</dbReference>
<gene>
    <name evidence="8" type="ORF">EJP82_19685</name>
</gene>
<dbReference type="InterPro" id="IPR017853">
    <property type="entry name" value="GH"/>
</dbReference>
<sequence>MTSYAKPYIKNLKEAIQGMNRGMKKTLSWLLVICLILSFFTNLQPVAKAEADIATGLSGSADAQVLQSPVIGTRTGSGAEVTFNYQGTEADARVIVKGGFYNNWAAIDLNKGADNIWSVSRQIEAGWYDYGLSTYASLDPGTKENFQKDPLNTIVIGNNSGISVPGISLDVDEELQIGSSTVIDAVYYTGARDVTEKVVLEATDLSGNAFSAISFTDAGDGKKQNLIVDSNVSDGTKIKLTATNGDWSTTKEIKLSSVKLTSPVINGDGTVTFNSKHSGDHLYLVGSMNGWNKTTAKELTKESGVFSLTIPLSPGTYEYKYLTKYDEWDGSIIDDLNPVKKGDNSLAIVPGIMITSGNVVGAGSDLELKASLQKADNTVTSILPTWSLKSPVQGVEITNGILKVASETPDKQKITVIATYQGNTAEQEITAVSNMNTYTINYYRYDNTAMDWKLWLYPDGLDGTRWDFSHETSDGYAQGTFKYMESSLNIIPHLNTTDKEWAAEESKVKASIQSGNAVEVWLVQGVSKVFYSKPNLDDYKPVERKVLFSYVREDKDFDGWNIWTWNTGKLDGEVKFTKFNGNTATATIPIGTSTQQFGFKIRKGQDWLTAIIDQDYDRFVTTGKDQLIKVVVQAGKGEVRTLPLVGPPLLEDKNVTFTYRDQALFATSDMDKLESVQVKIDGVEYPMQYNARDEMYVYTYRPLTEGTHEYTFLVTKDGITTELSDPTNTKDGKSVVIYKVTNVDIQSEVNPQAISYNENAVLSLSWSGISESESASAYANLSSLGGNSKVKIDTELKALTIAVKDSVSAGIKSIPVTVVDVYGNKHTENAQVTVKTRQTVGKDDFDWDEARIYFMLTDRFFNGDTSNDDPNGEGYDKSHLESYHGGDFRGITDKIDYLKDLGINTIWITPIVDNIDFNKGVDFSGTQYAYHGYWAKDFTTIDEHLGDLDDFKQLLDTAHDSGIKVMVDVVLNHTGYGMDNLSATWISKQVTNLPTEAERGVFSGMLRGENEDPVIRNNVAGLPDLITEDPAVREQIVAWQSDWIEKSKTSKGNTIDFFRVDTIKHVEDATLMDFKNTMTSINPDFKMIGENFGASVDNDGGYLRSGTMDSELDFAFNEIAQSFVRGNIQETEKMLQARNSKLDNTATLGQFLSSHDEDGFLITTLSAADRDKYRNGTLDAEVLRAAQAKQKVAASLQITSKGQPVIYYGEELGQSGLNGSFGNNNGTVDRFSENRYDFNWDGLSDPTYNHIYDHYKKMLNIRDQYSQIFSKGTRVSLAGSDAQGYDVFARTYQGKSVIVGINTKTEAQQVTLTIAGSKDSQLVDEYSKQTFQSDSQGKVTITIPSSLDGGTVAFAAVLSSGNPDGSGGSGSEGSGTTSSTPAPSPVVSSTLEVVATTDANGNKVVQVPAASLEQAIAAAAKKNEPVSIHVTGVTAGEAVDVILPAEVLKKAEEQKVSIQLQFPDVVVKLPAGTIDSASLKKDTRVIVTIAPIAKDKAEEIKRNIVAQDAAYRPLGTIYDFSVSVTEDSANTPAKLNLKGKATIELILDQATLNSISNKNKVGVYLIGDDGSLQYLGGKLKNDTITFQSDQMGRFIVMEYNKVFSDVKAGWSKEFIELLASKHIATGIDNERFDPKGNVTRAQFATFLGRALGLDTGEGSSTLTDVQAGSYYGDYVTTLNKLGIITGYPDGSFRPDELVTREQITTMLMKAYTYVTAHSLQDISGINEASFSDIGEASDYALESIKAAKALGIINGTGQGKFEPSTISTREQVAAMIVLWLAQAGL</sequence>
<feature type="region of interest" description="Disordered" evidence="6">
    <location>
        <begin position="1358"/>
        <end position="1387"/>
    </location>
</feature>
<keyword evidence="3" id="KW-0378">Hydrolase</keyword>
<comment type="caution">
    <text evidence="8">The sequence shown here is derived from an EMBL/GenBank/DDBJ whole genome shotgun (WGS) entry which is preliminary data.</text>
</comment>
<dbReference type="SUPFAM" id="SSF81296">
    <property type="entry name" value="E set domains"/>
    <property type="match status" value="1"/>
</dbReference>
<feature type="domain" description="SLH" evidence="7">
    <location>
        <begin position="1598"/>
        <end position="1656"/>
    </location>
</feature>
<keyword evidence="5" id="KW-0326">Glycosidase</keyword>
<dbReference type="GO" id="GO:2001070">
    <property type="term" value="F:starch binding"/>
    <property type="evidence" value="ECO:0007669"/>
    <property type="project" value="InterPro"/>
</dbReference>
<dbReference type="Gene3D" id="2.60.40.1180">
    <property type="entry name" value="Golgi alpha-mannosidase II"/>
    <property type="match status" value="1"/>
</dbReference>
<comment type="similarity">
    <text evidence="1">Belongs to the glycosyl hydrolase 13 family.</text>
</comment>
<proteinExistence type="inferred from homology"/>
<dbReference type="Gene3D" id="2.60.40.1110">
    <property type="match status" value="2"/>
</dbReference>
<dbReference type="Pfam" id="PF03714">
    <property type="entry name" value="PUD"/>
    <property type="match status" value="2"/>
</dbReference>
<evidence type="ECO:0000256" key="5">
    <source>
        <dbReference type="ARBA" id="ARBA00023295"/>
    </source>
</evidence>
<feature type="domain" description="SLH" evidence="7">
    <location>
        <begin position="1727"/>
        <end position="1785"/>
    </location>
</feature>
<keyword evidence="2" id="KW-0732">Signal</keyword>
<evidence type="ECO:0000256" key="3">
    <source>
        <dbReference type="ARBA" id="ARBA00022801"/>
    </source>
</evidence>
<feature type="compositionally biased region" description="Low complexity" evidence="6">
    <location>
        <begin position="1374"/>
        <end position="1387"/>
    </location>
</feature>
<dbReference type="PANTHER" id="PTHR10357">
    <property type="entry name" value="ALPHA-AMYLASE FAMILY MEMBER"/>
    <property type="match status" value="1"/>
</dbReference>
<dbReference type="Proteomes" id="UP000279446">
    <property type="component" value="Unassembled WGS sequence"/>
</dbReference>
<dbReference type="Pfam" id="PF00128">
    <property type="entry name" value="Alpha-amylase"/>
    <property type="match status" value="1"/>
</dbReference>
<dbReference type="OrthoDB" id="9761875at2"/>
<dbReference type="GO" id="GO:0016798">
    <property type="term" value="F:hydrolase activity, acting on glycosyl bonds"/>
    <property type="evidence" value="ECO:0007669"/>
    <property type="project" value="UniProtKB-KW"/>
</dbReference>
<dbReference type="CDD" id="cd10315">
    <property type="entry name" value="CBM41_pullulanase"/>
    <property type="match status" value="2"/>
</dbReference>
<dbReference type="SUPFAM" id="SSF51445">
    <property type="entry name" value="(Trans)glycosidases"/>
    <property type="match status" value="1"/>
</dbReference>
<dbReference type="InterPro" id="IPR001119">
    <property type="entry name" value="SLH_dom"/>
</dbReference>
<keyword evidence="9" id="KW-1185">Reference proteome</keyword>
<evidence type="ECO:0000256" key="1">
    <source>
        <dbReference type="ARBA" id="ARBA00008061"/>
    </source>
</evidence>
<dbReference type="InterPro" id="IPR032640">
    <property type="entry name" value="AMPK1_CBM"/>
</dbReference>
<dbReference type="SUPFAM" id="SSF49452">
    <property type="entry name" value="Starch-binding domain-like"/>
    <property type="match status" value="2"/>
</dbReference>
<dbReference type="InterPro" id="IPR002044">
    <property type="entry name" value="CBM20"/>
</dbReference>
<feature type="compositionally biased region" description="Gly residues" evidence="6">
    <location>
        <begin position="1364"/>
        <end position="1373"/>
    </location>
</feature>
<evidence type="ECO:0000256" key="4">
    <source>
        <dbReference type="ARBA" id="ARBA00022837"/>
    </source>
</evidence>